<dbReference type="Proteomes" id="UP000682733">
    <property type="component" value="Unassembled WGS sequence"/>
</dbReference>
<accession>A0A814ZHV0</accession>
<evidence type="ECO:0000313" key="5">
    <source>
        <dbReference type="Proteomes" id="UP000663829"/>
    </source>
</evidence>
<evidence type="ECO:0000313" key="3">
    <source>
        <dbReference type="EMBL" id="CAF4005156.1"/>
    </source>
</evidence>
<keyword evidence="5" id="KW-1185">Reference proteome</keyword>
<dbReference type="EMBL" id="CAJOBC010010770">
    <property type="protein sequence ID" value="CAF4005156.1"/>
    <property type="molecule type" value="Genomic_DNA"/>
</dbReference>
<evidence type="ECO:0000313" key="1">
    <source>
        <dbReference type="EMBL" id="CAF1241890.1"/>
    </source>
</evidence>
<comment type="caution">
    <text evidence="1">The sequence shown here is derived from an EMBL/GenBank/DDBJ whole genome shotgun (WGS) entry which is preliminary data.</text>
</comment>
<proteinExistence type="predicted"/>
<dbReference type="Proteomes" id="UP000677228">
    <property type="component" value="Unassembled WGS sequence"/>
</dbReference>
<dbReference type="AlphaFoldDB" id="A0A814ZHV0"/>
<dbReference type="EMBL" id="CAJNOQ010010067">
    <property type="protein sequence ID" value="CAF1241890.1"/>
    <property type="molecule type" value="Genomic_DNA"/>
</dbReference>
<reference evidence="1" key="1">
    <citation type="submission" date="2021-02" db="EMBL/GenBank/DDBJ databases">
        <authorList>
            <person name="Nowell W R."/>
        </authorList>
    </citation>
    <scope>NUCLEOTIDE SEQUENCE</scope>
</reference>
<name>A0A814ZHV0_9BILA</name>
<dbReference type="EMBL" id="CAJNOK010016881">
    <property type="protein sequence ID" value="CAF1253545.1"/>
    <property type="molecule type" value="Genomic_DNA"/>
</dbReference>
<evidence type="ECO:0000313" key="2">
    <source>
        <dbReference type="EMBL" id="CAF1253545.1"/>
    </source>
</evidence>
<dbReference type="Proteomes" id="UP000681722">
    <property type="component" value="Unassembled WGS sequence"/>
</dbReference>
<dbReference type="EMBL" id="CAJOBA010038434">
    <property type="protein sequence ID" value="CAF4060753.1"/>
    <property type="molecule type" value="Genomic_DNA"/>
</dbReference>
<protein>
    <submittedName>
        <fullName evidence="1">Uncharacterized protein</fullName>
    </submittedName>
</protein>
<gene>
    <name evidence="1" type="ORF">GPM918_LOCUS25698</name>
    <name evidence="2" type="ORF">OVA965_LOCUS26391</name>
    <name evidence="3" type="ORF">SRO942_LOCUS25722</name>
    <name evidence="4" type="ORF">TMI583_LOCUS27133</name>
</gene>
<sequence>MLYTLSPSLNLPRQRREKLQLLIIQNLQIVLVMVMLHRHRLQFAKGVQNVTCETLNVTSLEASVRIVILIPKPSHRHVKSGAAAARVDVGKRRTVTTIRVLLQQQTVNGLKSGKYSGIIAAGSHSFNGKTMTIEYELNYGTSKGACATPNNERHAGGLKEVNGTGILTVE</sequence>
<evidence type="ECO:0000313" key="4">
    <source>
        <dbReference type="EMBL" id="CAF4060753.1"/>
    </source>
</evidence>
<organism evidence="1 5">
    <name type="scientific">Didymodactylos carnosus</name>
    <dbReference type="NCBI Taxonomy" id="1234261"/>
    <lineage>
        <taxon>Eukaryota</taxon>
        <taxon>Metazoa</taxon>
        <taxon>Spiralia</taxon>
        <taxon>Gnathifera</taxon>
        <taxon>Rotifera</taxon>
        <taxon>Eurotatoria</taxon>
        <taxon>Bdelloidea</taxon>
        <taxon>Philodinida</taxon>
        <taxon>Philodinidae</taxon>
        <taxon>Didymodactylos</taxon>
    </lineage>
</organism>
<dbReference type="Proteomes" id="UP000663829">
    <property type="component" value="Unassembled WGS sequence"/>
</dbReference>